<accession>A0A2J6THW3</accession>
<dbReference type="AlphaFoldDB" id="A0A2J6THW3"/>
<dbReference type="Proteomes" id="UP000235371">
    <property type="component" value="Unassembled WGS sequence"/>
</dbReference>
<gene>
    <name evidence="1" type="ORF">K444DRAFT_627502</name>
</gene>
<sequence>MLGFSDILYAHDVCGRRTGCVPKDRARGSRVEPYRTAHYSTVQHSTVLRRDDDPPPPFKPPLLYCIKMPQRMSRIHSQIRGFTSSQQRSLLRHAPAAGALQVLNHLYGLRSAGAPNQAQRRASPNRFSSSSGTVSLSSGRFLLGWGASSCSAHQSISRLVRSLLLRTISSPLPLATLPHPDDFRTRWTVLESLQPLPQHNPARATEFAGLKQIDGCQITSPLPNDALRPGGGFCPHPYAAPRHQRLTSY</sequence>
<proteinExistence type="predicted"/>
<name>A0A2J6THW3_9HELO</name>
<dbReference type="OrthoDB" id="10517202at2759"/>
<protein>
    <submittedName>
        <fullName evidence="1">Uncharacterized protein</fullName>
    </submittedName>
</protein>
<dbReference type="GeneID" id="36590885"/>
<keyword evidence="2" id="KW-1185">Reference proteome</keyword>
<dbReference type="EMBL" id="KZ613783">
    <property type="protein sequence ID" value="PMD62594.1"/>
    <property type="molecule type" value="Genomic_DNA"/>
</dbReference>
<organism evidence="1 2">
    <name type="scientific">Hyaloscypha bicolor E</name>
    <dbReference type="NCBI Taxonomy" id="1095630"/>
    <lineage>
        <taxon>Eukaryota</taxon>
        <taxon>Fungi</taxon>
        <taxon>Dikarya</taxon>
        <taxon>Ascomycota</taxon>
        <taxon>Pezizomycotina</taxon>
        <taxon>Leotiomycetes</taxon>
        <taxon>Helotiales</taxon>
        <taxon>Hyaloscyphaceae</taxon>
        <taxon>Hyaloscypha</taxon>
        <taxon>Hyaloscypha bicolor</taxon>
    </lineage>
</organism>
<evidence type="ECO:0000313" key="2">
    <source>
        <dbReference type="Proteomes" id="UP000235371"/>
    </source>
</evidence>
<reference evidence="1 2" key="1">
    <citation type="submission" date="2016-04" db="EMBL/GenBank/DDBJ databases">
        <title>A degradative enzymes factory behind the ericoid mycorrhizal symbiosis.</title>
        <authorList>
            <consortium name="DOE Joint Genome Institute"/>
            <person name="Martino E."/>
            <person name="Morin E."/>
            <person name="Grelet G."/>
            <person name="Kuo A."/>
            <person name="Kohler A."/>
            <person name="Daghino S."/>
            <person name="Barry K."/>
            <person name="Choi C."/>
            <person name="Cichocki N."/>
            <person name="Clum A."/>
            <person name="Copeland A."/>
            <person name="Hainaut M."/>
            <person name="Haridas S."/>
            <person name="Labutti K."/>
            <person name="Lindquist E."/>
            <person name="Lipzen A."/>
            <person name="Khouja H.-R."/>
            <person name="Murat C."/>
            <person name="Ohm R."/>
            <person name="Olson A."/>
            <person name="Spatafora J."/>
            <person name="Veneault-Fourrey C."/>
            <person name="Henrissat B."/>
            <person name="Grigoriev I."/>
            <person name="Martin F."/>
            <person name="Perotto S."/>
        </authorList>
    </citation>
    <scope>NUCLEOTIDE SEQUENCE [LARGE SCALE GENOMIC DNA]</scope>
    <source>
        <strain evidence="1 2">E</strain>
    </source>
</reference>
<dbReference type="InParanoid" id="A0A2J6THW3"/>
<dbReference type="RefSeq" id="XP_024739498.1">
    <property type="nucleotide sequence ID" value="XM_024882808.1"/>
</dbReference>
<evidence type="ECO:0000313" key="1">
    <source>
        <dbReference type="EMBL" id="PMD62594.1"/>
    </source>
</evidence>